<dbReference type="EMBL" id="GBXM01012173">
    <property type="protein sequence ID" value="JAH96404.1"/>
    <property type="molecule type" value="Transcribed_RNA"/>
</dbReference>
<evidence type="ECO:0000313" key="1">
    <source>
        <dbReference type="EMBL" id="JAH96404.1"/>
    </source>
</evidence>
<organism evidence="1">
    <name type="scientific">Anguilla anguilla</name>
    <name type="common">European freshwater eel</name>
    <name type="synonym">Muraena anguilla</name>
    <dbReference type="NCBI Taxonomy" id="7936"/>
    <lineage>
        <taxon>Eukaryota</taxon>
        <taxon>Metazoa</taxon>
        <taxon>Chordata</taxon>
        <taxon>Craniata</taxon>
        <taxon>Vertebrata</taxon>
        <taxon>Euteleostomi</taxon>
        <taxon>Actinopterygii</taxon>
        <taxon>Neopterygii</taxon>
        <taxon>Teleostei</taxon>
        <taxon>Anguilliformes</taxon>
        <taxon>Anguillidae</taxon>
        <taxon>Anguilla</taxon>
    </lineage>
</organism>
<sequence>MFYTAPIYSLYTSNMHTATGEHGCGRGHPQPRPQYQHPMAMTLTNQKKHTHTHTQVQLQFINVSLQVKMAINACERMGVSRLCESVCSVYPIA</sequence>
<reference evidence="1" key="2">
    <citation type="journal article" date="2015" name="Fish Shellfish Immunol.">
        <title>Early steps in the European eel (Anguilla anguilla)-Vibrio vulnificus interaction in the gills: Role of the RtxA13 toxin.</title>
        <authorList>
            <person name="Callol A."/>
            <person name="Pajuelo D."/>
            <person name="Ebbesson L."/>
            <person name="Teles M."/>
            <person name="MacKenzie S."/>
            <person name="Amaro C."/>
        </authorList>
    </citation>
    <scope>NUCLEOTIDE SEQUENCE</scope>
</reference>
<accession>A0A0E9X1F3</accession>
<proteinExistence type="predicted"/>
<protein>
    <submittedName>
        <fullName evidence="1">Uncharacterized protein</fullName>
    </submittedName>
</protein>
<name>A0A0E9X1F3_ANGAN</name>
<reference evidence="1" key="1">
    <citation type="submission" date="2014-11" db="EMBL/GenBank/DDBJ databases">
        <authorList>
            <person name="Amaro Gonzalez C."/>
        </authorList>
    </citation>
    <scope>NUCLEOTIDE SEQUENCE</scope>
</reference>
<dbReference type="AlphaFoldDB" id="A0A0E9X1F3"/>